<proteinExistence type="predicted"/>
<name>A0ABV3SV34_9ACTN</name>
<gene>
    <name evidence="1" type="ORF">AB3X52_04145</name>
</gene>
<dbReference type="EMBL" id="JBFPJR010000005">
    <property type="protein sequence ID" value="MEX0426802.1"/>
    <property type="molecule type" value="Genomic_DNA"/>
</dbReference>
<evidence type="ECO:0000313" key="2">
    <source>
        <dbReference type="Proteomes" id="UP001556631"/>
    </source>
</evidence>
<dbReference type="Proteomes" id="UP001556631">
    <property type="component" value="Unassembled WGS sequence"/>
</dbReference>
<comment type="caution">
    <text evidence="1">The sequence shown here is derived from an EMBL/GenBank/DDBJ whole genome shotgun (WGS) entry which is preliminary data.</text>
</comment>
<accession>A0ABV3SV34</accession>
<evidence type="ECO:0000313" key="1">
    <source>
        <dbReference type="EMBL" id="MEX0426802.1"/>
    </source>
</evidence>
<reference evidence="1 2" key="1">
    <citation type="submission" date="2024-07" db="EMBL/GenBank/DDBJ databases">
        <authorList>
            <person name="Lee S."/>
            <person name="Kang M."/>
        </authorList>
    </citation>
    <scope>NUCLEOTIDE SEQUENCE [LARGE SCALE GENOMIC DNA]</scope>
    <source>
        <strain evidence="1 2">DS6</strain>
    </source>
</reference>
<keyword evidence="2" id="KW-1185">Reference proteome</keyword>
<protein>
    <submittedName>
        <fullName evidence="1">Uncharacterized protein</fullName>
    </submittedName>
</protein>
<sequence length="83" mass="8937">MAADEIRFAGAKPRGVDEHVWHHVAKFPVADGRGHKHLTGMVDLTAGNDGKPRARLVDVVPGGSSKAHSGWLEERGEDFKNGV</sequence>
<organism evidence="1 2">
    <name type="scientific">Nocardioides eburneus</name>
    <dbReference type="NCBI Taxonomy" id="3231482"/>
    <lineage>
        <taxon>Bacteria</taxon>
        <taxon>Bacillati</taxon>
        <taxon>Actinomycetota</taxon>
        <taxon>Actinomycetes</taxon>
        <taxon>Propionibacteriales</taxon>
        <taxon>Nocardioidaceae</taxon>
        <taxon>Nocardioides</taxon>
    </lineage>
</organism>